<evidence type="ECO:0000259" key="2">
    <source>
        <dbReference type="Pfam" id="PF25154"/>
    </source>
</evidence>
<dbReference type="InterPro" id="IPR028222">
    <property type="entry name" value="AP5Z1"/>
</dbReference>
<dbReference type="Pfam" id="PF25154">
    <property type="entry name" value="TPR_AP5Z1_C"/>
    <property type="match status" value="1"/>
</dbReference>
<evidence type="ECO:0000259" key="1">
    <source>
        <dbReference type="Pfam" id="PF14764"/>
    </source>
</evidence>
<protein>
    <submittedName>
        <fullName evidence="3">Putative AP-5 complex subunit zeta-1</fullName>
    </submittedName>
</protein>
<dbReference type="Proteomes" id="UP000230750">
    <property type="component" value="Unassembled WGS sequence"/>
</dbReference>
<accession>A0A2G8K5J8</accession>
<keyword evidence="4" id="KW-1185">Reference proteome</keyword>
<dbReference type="OrthoDB" id="744564at2759"/>
<dbReference type="SUPFAM" id="SSF48371">
    <property type="entry name" value="ARM repeat"/>
    <property type="match status" value="1"/>
</dbReference>
<dbReference type="Pfam" id="PF14764">
    <property type="entry name" value="SPG48"/>
    <property type="match status" value="1"/>
</dbReference>
<dbReference type="EMBL" id="MRZV01000862">
    <property type="protein sequence ID" value="PIK43296.1"/>
    <property type="molecule type" value="Genomic_DNA"/>
</dbReference>
<organism evidence="3 4">
    <name type="scientific">Stichopus japonicus</name>
    <name type="common">Sea cucumber</name>
    <dbReference type="NCBI Taxonomy" id="307972"/>
    <lineage>
        <taxon>Eukaryota</taxon>
        <taxon>Metazoa</taxon>
        <taxon>Echinodermata</taxon>
        <taxon>Eleutherozoa</taxon>
        <taxon>Echinozoa</taxon>
        <taxon>Holothuroidea</taxon>
        <taxon>Aspidochirotacea</taxon>
        <taxon>Aspidochirotida</taxon>
        <taxon>Stichopodidae</taxon>
        <taxon>Apostichopus</taxon>
    </lineage>
</organism>
<dbReference type="STRING" id="307972.A0A2G8K5J8"/>
<reference evidence="3 4" key="1">
    <citation type="journal article" date="2017" name="PLoS Biol.">
        <title>The sea cucumber genome provides insights into morphological evolution and visceral regeneration.</title>
        <authorList>
            <person name="Zhang X."/>
            <person name="Sun L."/>
            <person name="Yuan J."/>
            <person name="Sun Y."/>
            <person name="Gao Y."/>
            <person name="Zhang L."/>
            <person name="Li S."/>
            <person name="Dai H."/>
            <person name="Hamel J.F."/>
            <person name="Liu C."/>
            <person name="Yu Y."/>
            <person name="Liu S."/>
            <person name="Lin W."/>
            <person name="Guo K."/>
            <person name="Jin S."/>
            <person name="Xu P."/>
            <person name="Storey K.B."/>
            <person name="Huan P."/>
            <person name="Zhang T."/>
            <person name="Zhou Y."/>
            <person name="Zhang J."/>
            <person name="Lin C."/>
            <person name="Li X."/>
            <person name="Xing L."/>
            <person name="Huo D."/>
            <person name="Sun M."/>
            <person name="Wang L."/>
            <person name="Mercier A."/>
            <person name="Li F."/>
            <person name="Yang H."/>
            <person name="Xiang J."/>
        </authorList>
    </citation>
    <scope>NUCLEOTIDE SEQUENCE [LARGE SCALE GENOMIC DNA]</scope>
    <source>
        <strain evidence="3">Shaxun</strain>
        <tissue evidence="3">Muscle</tissue>
    </source>
</reference>
<proteinExistence type="predicted"/>
<evidence type="ECO:0000313" key="3">
    <source>
        <dbReference type="EMBL" id="PIK43296.1"/>
    </source>
</evidence>
<dbReference type="InterPro" id="IPR056856">
    <property type="entry name" value="TPR_AP5Z1_C"/>
</dbReference>
<dbReference type="GO" id="GO:0044599">
    <property type="term" value="C:AP-5 adaptor complex"/>
    <property type="evidence" value="ECO:0007669"/>
    <property type="project" value="InterPro"/>
</dbReference>
<gene>
    <name evidence="3" type="ORF">BSL78_19857</name>
</gene>
<dbReference type="PANTHER" id="PTHR46488">
    <property type="entry name" value="AP-5 COMPLEX SUBUNIT ZETA-1"/>
    <property type="match status" value="1"/>
</dbReference>
<dbReference type="InterPro" id="IPR016024">
    <property type="entry name" value="ARM-type_fold"/>
</dbReference>
<dbReference type="InterPro" id="IPR011989">
    <property type="entry name" value="ARM-like"/>
</dbReference>
<dbReference type="Gene3D" id="1.25.10.10">
    <property type="entry name" value="Leucine-rich Repeat Variant"/>
    <property type="match status" value="1"/>
</dbReference>
<dbReference type="InterPro" id="IPR055450">
    <property type="entry name" value="AP5Z1_ARM"/>
</dbReference>
<evidence type="ECO:0000313" key="4">
    <source>
        <dbReference type="Proteomes" id="UP000230750"/>
    </source>
</evidence>
<dbReference type="PANTHER" id="PTHR46488:SF1">
    <property type="entry name" value="AP-5 COMPLEX SUBUNIT ZETA-1"/>
    <property type="match status" value="1"/>
</dbReference>
<feature type="domain" description="AP-5 complex subunit zeta-1 C-terminal TPR" evidence="2">
    <location>
        <begin position="140"/>
        <end position="468"/>
    </location>
</feature>
<name>A0A2G8K5J8_STIJA</name>
<comment type="caution">
    <text evidence="3">The sequence shown here is derived from an EMBL/GenBank/DDBJ whole genome shotgun (WGS) entry which is preliminary data.</text>
</comment>
<sequence>MTQDAKFWCKTALCATEAIFTLDLLCSLDPTLIPKLFPAIKTFHSEVTEGSTTYPRAVLAALQFFINYGENVVFNAQAALEDFFEKVIGNLYKDPFFAFDAVTFLHDNLEKLCYKTLILEQFFPNLLKILAWNPRTFLGDFIEILPAMISQTTSIEMFHTLLDLPCTTAALEFHKRSELLAINPVLTDIKPDWVKSVDLMQKPENKPWFNFVLRAKGGQGDTINKLHILHSLLSSMSTHPRVLYTAESVLVLLRVFFNTVCEYAEYDLMTNLVPVIIERTSLVYGIQGYREEIHGILASQLLEIFKKHPALVVDQQRELLDSLSTPKNMEGREHIFIQLVWIIGEYSSPAHDVRCTTEFIQKYYETLEALFYENSMNLQASDSPIESNSVELVATMMSTLAKLASQCQNLIPRVILCLTKVSQQMNKSNKIGAEEKMIIRSRSTEYVNLLKFPDIAGVILSPPPEILSELPQGRKLLICVADESDCKTGGLSCI</sequence>
<dbReference type="AlphaFoldDB" id="A0A2G8K5J8"/>
<feature type="domain" description="AP-5 complex subunit zeta-1 ARM repeats" evidence="1">
    <location>
        <begin position="13"/>
        <end position="128"/>
    </location>
</feature>